<dbReference type="Gene3D" id="1.10.10.880">
    <property type="entry name" value="Anti sigma-E protein RseA, N-terminal domain"/>
    <property type="match status" value="1"/>
</dbReference>
<organism evidence="3 4">
    <name type="scientific">Cognatilysobacter xinjiangensis</name>
    <dbReference type="NCBI Taxonomy" id="546892"/>
    <lineage>
        <taxon>Bacteria</taxon>
        <taxon>Pseudomonadati</taxon>
        <taxon>Pseudomonadota</taxon>
        <taxon>Gammaproteobacteria</taxon>
        <taxon>Lysobacterales</taxon>
        <taxon>Lysobacteraceae</taxon>
        <taxon>Cognatilysobacter</taxon>
    </lineage>
</organism>
<dbReference type="Pfam" id="PF03872">
    <property type="entry name" value="RseA_N"/>
    <property type="match status" value="1"/>
</dbReference>
<dbReference type="CDD" id="cd16328">
    <property type="entry name" value="RseA_N"/>
    <property type="match status" value="1"/>
</dbReference>
<feature type="region of interest" description="Disordered" evidence="1">
    <location>
        <begin position="237"/>
        <end position="279"/>
    </location>
</feature>
<dbReference type="InterPro" id="IPR052383">
    <property type="entry name" value="Anti-sigma-E_RseA-like"/>
</dbReference>
<keyword evidence="4" id="KW-1185">Reference proteome</keyword>
<reference evidence="4" key="1">
    <citation type="journal article" date="2019" name="Int. J. Syst. Evol. Microbiol.">
        <title>The Global Catalogue of Microorganisms (GCM) 10K type strain sequencing project: providing services to taxonomists for standard genome sequencing and annotation.</title>
        <authorList>
            <consortium name="The Broad Institute Genomics Platform"/>
            <consortium name="The Broad Institute Genome Sequencing Center for Infectious Disease"/>
            <person name="Wu L."/>
            <person name="Ma J."/>
        </authorList>
    </citation>
    <scope>NUCLEOTIDE SEQUENCE [LARGE SCALE GENOMIC DNA]</scope>
    <source>
        <strain evidence="4">KCTC 22558</strain>
    </source>
</reference>
<feature type="compositionally biased region" description="Basic and acidic residues" evidence="1">
    <location>
        <begin position="267"/>
        <end position="279"/>
    </location>
</feature>
<sequence>MKPLDSTTDRETLSALFDGELQGEARLFAMRRLSHDAGWQEDCGRWQMIGDAMRRQAPIAAPADLTERVRRSIEATPAELAPAPVVATVARPSRRPVRLWVGSAMAASVALMAVFTTRTPQDTTPAPASTVAVTPSATAPVMNVAASTPATVVPTPVQAPIAERATPTPAAVQVARVERAAVERPATRVRREAPSIAAPAATQAVAAAAFLPPDANPFHVPEADPLAGRPWPRAALPGTGGAFTARYGVSGDSRTPAPSFYPFEPRMPNDGRAQDDATP</sequence>
<evidence type="ECO:0000256" key="1">
    <source>
        <dbReference type="SAM" id="MobiDB-lite"/>
    </source>
</evidence>
<dbReference type="Proteomes" id="UP000643403">
    <property type="component" value="Unassembled WGS sequence"/>
</dbReference>
<proteinExistence type="predicted"/>
<evidence type="ECO:0000313" key="4">
    <source>
        <dbReference type="Proteomes" id="UP000643403"/>
    </source>
</evidence>
<accession>A0ABQ3BYE6</accession>
<dbReference type="EMBL" id="BMXY01000001">
    <property type="protein sequence ID" value="GGZ61498.1"/>
    <property type="molecule type" value="Genomic_DNA"/>
</dbReference>
<dbReference type="PANTHER" id="PTHR38104:SF1">
    <property type="entry name" value="ANTI-SIGMA-E FACTOR RSEA"/>
    <property type="match status" value="1"/>
</dbReference>
<name>A0ABQ3BYE6_9GAMM</name>
<dbReference type="PANTHER" id="PTHR38104">
    <property type="match status" value="1"/>
</dbReference>
<comment type="caution">
    <text evidence="3">The sequence shown here is derived from an EMBL/GenBank/DDBJ whole genome shotgun (WGS) entry which is preliminary data.</text>
</comment>
<evidence type="ECO:0000313" key="3">
    <source>
        <dbReference type="EMBL" id="GGZ61498.1"/>
    </source>
</evidence>
<dbReference type="InterPro" id="IPR036147">
    <property type="entry name" value="Anti-sigma_E_RseA_N_sf"/>
</dbReference>
<feature type="domain" description="Anti sigma-E protein RseA N-terminal" evidence="2">
    <location>
        <begin position="10"/>
        <end position="92"/>
    </location>
</feature>
<gene>
    <name evidence="3" type="ORF">GCM10008101_14480</name>
</gene>
<dbReference type="SUPFAM" id="SSF89069">
    <property type="entry name" value="N-terminal, cytoplasmic domain of anti-sigmaE factor RseA"/>
    <property type="match status" value="1"/>
</dbReference>
<dbReference type="RefSeq" id="WP_189448246.1">
    <property type="nucleotide sequence ID" value="NZ_BMXY01000001.1"/>
</dbReference>
<protein>
    <recommendedName>
        <fullName evidence="2">Anti sigma-E protein RseA N-terminal domain-containing protein</fullName>
    </recommendedName>
</protein>
<evidence type="ECO:0000259" key="2">
    <source>
        <dbReference type="Pfam" id="PF03872"/>
    </source>
</evidence>
<dbReference type="InterPro" id="IPR005572">
    <property type="entry name" value="Anti-sigma_E_RseA_N"/>
</dbReference>